<evidence type="ECO:0000256" key="1">
    <source>
        <dbReference type="ARBA" id="ARBA00022729"/>
    </source>
</evidence>
<evidence type="ECO:0000256" key="2">
    <source>
        <dbReference type="SAM" id="MobiDB-lite"/>
    </source>
</evidence>
<dbReference type="PROSITE" id="PS51257">
    <property type="entry name" value="PROKAR_LIPOPROTEIN"/>
    <property type="match status" value="1"/>
</dbReference>
<evidence type="ECO:0000256" key="3">
    <source>
        <dbReference type="SAM" id="SignalP"/>
    </source>
</evidence>
<dbReference type="EMBL" id="JAHHIF010000027">
    <property type="protein sequence ID" value="MBW4546592.1"/>
    <property type="molecule type" value="Genomic_DNA"/>
</dbReference>
<protein>
    <submittedName>
        <fullName evidence="5">DUF4352 domain-containing protein</fullName>
    </submittedName>
</protein>
<sequence>MNQFLKALMGWIATITLLALIAACSSTERPHNTSESTSAENSSSQPSEETALKPLPLSLPKTIHDIDIPISIKDKNLDLEFKVNGIREHQGKGVIKPNQGQKWIVVSTTITNKGQSSQTISVVSFGLIDSKNNQYEVALLAGALDDVQSPTGQLSPGDEQQGEVAFEVPEGTKELKLLFKPNSINCEASSSQQKSSETLNCEPIVVKLD</sequence>
<feature type="compositionally biased region" description="Low complexity" evidence="2">
    <location>
        <begin position="34"/>
        <end position="49"/>
    </location>
</feature>
<keyword evidence="1 3" id="KW-0732">Signal</keyword>
<reference evidence="5" key="1">
    <citation type="submission" date="2021-05" db="EMBL/GenBank/DDBJ databases">
        <authorList>
            <person name="Pietrasiak N."/>
            <person name="Ward R."/>
            <person name="Stajich J.E."/>
            <person name="Kurbessoian T."/>
        </authorList>
    </citation>
    <scope>NUCLEOTIDE SEQUENCE</scope>
    <source>
        <strain evidence="5">CPER-KK1</strain>
    </source>
</reference>
<feature type="region of interest" description="Disordered" evidence="2">
    <location>
        <begin position="29"/>
        <end position="54"/>
    </location>
</feature>
<evidence type="ECO:0000313" key="6">
    <source>
        <dbReference type="Proteomes" id="UP000753908"/>
    </source>
</evidence>
<organism evidence="5 6">
    <name type="scientific">Symplocastrum torsivum CPER-KK1</name>
    <dbReference type="NCBI Taxonomy" id="450513"/>
    <lineage>
        <taxon>Bacteria</taxon>
        <taxon>Bacillati</taxon>
        <taxon>Cyanobacteriota</taxon>
        <taxon>Cyanophyceae</taxon>
        <taxon>Oscillatoriophycideae</taxon>
        <taxon>Oscillatoriales</taxon>
        <taxon>Microcoleaceae</taxon>
        <taxon>Symplocastrum</taxon>
    </lineage>
</organism>
<dbReference type="AlphaFoldDB" id="A0A951PMZ1"/>
<dbReference type="Gene3D" id="2.60.40.1240">
    <property type="match status" value="1"/>
</dbReference>
<comment type="caution">
    <text evidence="5">The sequence shown here is derived from an EMBL/GenBank/DDBJ whole genome shotgun (WGS) entry which is preliminary data.</text>
</comment>
<evidence type="ECO:0000313" key="5">
    <source>
        <dbReference type="EMBL" id="MBW4546592.1"/>
    </source>
</evidence>
<feature type="domain" description="DUF4352" evidence="4">
    <location>
        <begin position="78"/>
        <end position="182"/>
    </location>
</feature>
<name>A0A951PMZ1_9CYAN</name>
<feature type="signal peptide" evidence="3">
    <location>
        <begin position="1"/>
        <end position="22"/>
    </location>
</feature>
<accession>A0A951PMZ1</accession>
<dbReference type="InterPro" id="IPR029051">
    <property type="entry name" value="DUF4352"/>
</dbReference>
<proteinExistence type="predicted"/>
<dbReference type="InterPro" id="IPR029050">
    <property type="entry name" value="Immunoprotect_excell_Ig-like"/>
</dbReference>
<feature type="chain" id="PRO_5037118865" evidence="3">
    <location>
        <begin position="23"/>
        <end position="209"/>
    </location>
</feature>
<dbReference type="Proteomes" id="UP000753908">
    <property type="component" value="Unassembled WGS sequence"/>
</dbReference>
<reference evidence="5" key="2">
    <citation type="journal article" date="2022" name="Microbiol. Resour. Announc.">
        <title>Metagenome Sequencing to Explore Phylogenomics of Terrestrial Cyanobacteria.</title>
        <authorList>
            <person name="Ward R.D."/>
            <person name="Stajich J.E."/>
            <person name="Johansen J.R."/>
            <person name="Huntemann M."/>
            <person name="Clum A."/>
            <person name="Foster B."/>
            <person name="Foster B."/>
            <person name="Roux S."/>
            <person name="Palaniappan K."/>
            <person name="Varghese N."/>
            <person name="Mukherjee S."/>
            <person name="Reddy T.B.K."/>
            <person name="Daum C."/>
            <person name="Copeland A."/>
            <person name="Chen I.A."/>
            <person name="Ivanova N.N."/>
            <person name="Kyrpides N.C."/>
            <person name="Shapiro N."/>
            <person name="Eloe-Fadrosh E.A."/>
            <person name="Pietrasiak N."/>
        </authorList>
    </citation>
    <scope>NUCLEOTIDE SEQUENCE</scope>
    <source>
        <strain evidence="5">CPER-KK1</strain>
    </source>
</reference>
<evidence type="ECO:0000259" key="4">
    <source>
        <dbReference type="Pfam" id="PF11611"/>
    </source>
</evidence>
<dbReference type="Pfam" id="PF11611">
    <property type="entry name" value="DUF4352"/>
    <property type="match status" value="1"/>
</dbReference>
<gene>
    <name evidence="5" type="ORF">KME25_19420</name>
</gene>